<comment type="subcellular location">
    <subcellularLocation>
        <location evidence="1">Membrane</location>
    </subcellularLocation>
</comment>
<proteinExistence type="predicted"/>
<dbReference type="PANTHER" id="PTHR15486">
    <property type="entry name" value="ANCIENT UBIQUITOUS PROTEIN"/>
    <property type="match status" value="1"/>
</dbReference>
<dbReference type="PANTHER" id="PTHR15486:SF96">
    <property type="entry name" value="LIPID DROPLET-REGULATING VLDL ASSEMBLY FACTOR AUP1"/>
    <property type="match status" value="1"/>
</dbReference>
<keyword evidence="3" id="KW-1133">Transmembrane helix</keyword>
<dbReference type="GO" id="GO:0036503">
    <property type="term" value="P:ERAD pathway"/>
    <property type="evidence" value="ECO:0007669"/>
    <property type="project" value="TreeGrafter"/>
</dbReference>
<keyword evidence="2 3" id="KW-0472">Membrane</keyword>
<evidence type="ECO:0000256" key="3">
    <source>
        <dbReference type="SAM" id="Phobius"/>
    </source>
</evidence>
<protein>
    <submittedName>
        <fullName evidence="4">Ancient ubiquitous protein 1-like protein</fullName>
    </submittedName>
</protein>
<dbReference type="OrthoDB" id="1854593at2759"/>
<keyword evidence="3" id="KW-0812">Transmembrane</keyword>
<name>A0A0B2UTY5_TOXCA</name>
<keyword evidence="5" id="KW-1185">Reference proteome</keyword>
<dbReference type="Proteomes" id="UP000031036">
    <property type="component" value="Unassembled WGS sequence"/>
</dbReference>
<evidence type="ECO:0000313" key="4">
    <source>
        <dbReference type="EMBL" id="KHN72315.1"/>
    </source>
</evidence>
<dbReference type="STRING" id="6265.A0A0B2UTY5"/>
<dbReference type="OMA" id="KWAMIEA"/>
<gene>
    <name evidence="4" type="primary">F44B9.5</name>
    <name evidence="4" type="ORF">Tcan_12132</name>
</gene>
<evidence type="ECO:0000256" key="1">
    <source>
        <dbReference type="ARBA" id="ARBA00004370"/>
    </source>
</evidence>
<feature type="transmembrane region" description="Helical" evidence="3">
    <location>
        <begin position="86"/>
        <end position="105"/>
    </location>
</feature>
<accession>A0A0B2UTY5</accession>
<sequence>MFAQIQLAVVDLPLSVMAEGSTSSECALPINELFIEERWPSCVLKRCVLFAYAPIGVLVLLFRLLIGLHVFVTACVLRKTMLLRCTVLRVMSSILGVVVLSGGPARGWDRKTPVLVANHLTVLDHMAVDLIEPCILPSVWNIPNLLRWCLGYADLGARQGRAELVRQARDFCATSTVPVLTFPEGAMTSGRRGLLKFSSWPFEVSDTVQPVLISVYRPLFGDVAHSVLGGAWWQDVLYFLFVPLTIIKVRWLSPMRRRTSCLPGEQIETTEQFAQRVAELMANKLGILATPYTSHDAVDEAKRHLSEVRQRSARRAIPTLGTPSGSQSFSRRRAHVSAAQLDSLAMTIKQAFPAISLITIRDDLEVTQDGNVTCERIASGMLSNKNTHLVTGDMPGGDGWAVSADPMEWRKTFMNRKWAMIEANRAKYLKRINDKDDLEVTQDGNVTCERIASGMLSNKNTHLVTGDMPGGDGWAVSADPMEWRKTFMNRKWAMIEANRAKYLKRINDKLNAISQLQEDE</sequence>
<comment type="caution">
    <text evidence="4">The sequence shown here is derived from an EMBL/GenBank/DDBJ whole genome shotgun (WGS) entry which is preliminary data.</text>
</comment>
<reference evidence="4 5" key="1">
    <citation type="submission" date="2014-11" db="EMBL/GenBank/DDBJ databases">
        <title>Genetic blueprint of the zoonotic pathogen Toxocara canis.</title>
        <authorList>
            <person name="Zhu X.-Q."/>
            <person name="Korhonen P.K."/>
            <person name="Cai H."/>
            <person name="Young N.D."/>
            <person name="Nejsum P."/>
            <person name="von Samson-Himmelstjerna G."/>
            <person name="Boag P.R."/>
            <person name="Tan P."/>
            <person name="Li Q."/>
            <person name="Min J."/>
            <person name="Yang Y."/>
            <person name="Wang X."/>
            <person name="Fang X."/>
            <person name="Hall R.S."/>
            <person name="Hofmann A."/>
            <person name="Sternberg P.W."/>
            <person name="Jex A.R."/>
            <person name="Gasser R.B."/>
        </authorList>
    </citation>
    <scope>NUCLEOTIDE SEQUENCE [LARGE SCALE GENOMIC DNA]</scope>
    <source>
        <strain evidence="4">PN_DK_2014</strain>
    </source>
</reference>
<feature type="transmembrane region" description="Helical" evidence="3">
    <location>
        <begin position="49"/>
        <end position="74"/>
    </location>
</feature>
<dbReference type="SUPFAM" id="SSF69593">
    <property type="entry name" value="Glycerol-3-phosphate (1)-acyltransferase"/>
    <property type="match status" value="1"/>
</dbReference>
<evidence type="ECO:0000313" key="5">
    <source>
        <dbReference type="Proteomes" id="UP000031036"/>
    </source>
</evidence>
<dbReference type="EMBL" id="JPKZ01003266">
    <property type="protein sequence ID" value="KHN72315.1"/>
    <property type="molecule type" value="Genomic_DNA"/>
</dbReference>
<dbReference type="GO" id="GO:0005789">
    <property type="term" value="C:endoplasmic reticulum membrane"/>
    <property type="evidence" value="ECO:0007669"/>
    <property type="project" value="TreeGrafter"/>
</dbReference>
<dbReference type="AlphaFoldDB" id="A0A0B2UTY5"/>
<organism evidence="4 5">
    <name type="scientific">Toxocara canis</name>
    <name type="common">Canine roundworm</name>
    <dbReference type="NCBI Taxonomy" id="6265"/>
    <lineage>
        <taxon>Eukaryota</taxon>
        <taxon>Metazoa</taxon>
        <taxon>Ecdysozoa</taxon>
        <taxon>Nematoda</taxon>
        <taxon>Chromadorea</taxon>
        <taxon>Rhabditida</taxon>
        <taxon>Spirurina</taxon>
        <taxon>Ascaridomorpha</taxon>
        <taxon>Ascaridoidea</taxon>
        <taxon>Toxocaridae</taxon>
        <taxon>Toxocara</taxon>
    </lineage>
</organism>
<evidence type="ECO:0000256" key="2">
    <source>
        <dbReference type="ARBA" id="ARBA00023136"/>
    </source>
</evidence>
<dbReference type="Gene3D" id="1.10.8.10">
    <property type="entry name" value="DNA helicase RuvA subunit, C-terminal domain"/>
    <property type="match status" value="1"/>
</dbReference>